<dbReference type="EMBL" id="ML995489">
    <property type="protein sequence ID" value="KAF2140797.1"/>
    <property type="molecule type" value="Genomic_DNA"/>
</dbReference>
<evidence type="ECO:0000259" key="3">
    <source>
        <dbReference type="Pfam" id="PF22939"/>
    </source>
</evidence>
<reference evidence="5" key="1">
    <citation type="journal article" date="2020" name="Stud. Mycol.">
        <title>101 Dothideomycetes genomes: a test case for predicting lifestyles and emergence of pathogens.</title>
        <authorList>
            <person name="Haridas S."/>
            <person name="Albert R."/>
            <person name="Binder M."/>
            <person name="Bloem J."/>
            <person name="Labutti K."/>
            <person name="Salamov A."/>
            <person name="Andreopoulos B."/>
            <person name="Baker S."/>
            <person name="Barry K."/>
            <person name="Bills G."/>
            <person name="Bluhm B."/>
            <person name="Cannon C."/>
            <person name="Castanera R."/>
            <person name="Culley D."/>
            <person name="Daum C."/>
            <person name="Ezra D."/>
            <person name="Gonzalez J."/>
            <person name="Henrissat B."/>
            <person name="Kuo A."/>
            <person name="Liang C."/>
            <person name="Lipzen A."/>
            <person name="Lutzoni F."/>
            <person name="Magnuson J."/>
            <person name="Mondo S."/>
            <person name="Nolan M."/>
            <person name="Ohm R."/>
            <person name="Pangilinan J."/>
            <person name="Park H.-J."/>
            <person name="Ramirez L."/>
            <person name="Alfaro M."/>
            <person name="Sun H."/>
            <person name="Tritt A."/>
            <person name="Yoshinaga Y."/>
            <person name="Zwiers L.-H."/>
            <person name="Turgeon B."/>
            <person name="Goodwin S."/>
            <person name="Spatafora J."/>
            <person name="Crous P."/>
            <person name="Grigoriev I."/>
        </authorList>
    </citation>
    <scope>NUCLEOTIDE SEQUENCE</scope>
    <source>
        <strain evidence="5">CBS 121167</strain>
    </source>
</reference>
<dbReference type="InterPro" id="IPR011990">
    <property type="entry name" value="TPR-like_helical_dom_sf"/>
</dbReference>
<accession>A0A6A6BD19</accession>
<dbReference type="PANTHER" id="PTHR10039:SF11">
    <property type="entry name" value="NACHT DOMAIN PROTEIN (AFU_ORTHOLOGUE AFUA_1G01490)"/>
    <property type="match status" value="1"/>
</dbReference>
<dbReference type="Pfam" id="PF24883">
    <property type="entry name" value="NPHP3_N"/>
    <property type="match status" value="1"/>
</dbReference>
<dbReference type="Gene3D" id="3.40.50.300">
    <property type="entry name" value="P-loop containing nucleotide triphosphate hydrolases"/>
    <property type="match status" value="1"/>
</dbReference>
<keyword evidence="6" id="KW-1185">Reference proteome</keyword>
<evidence type="ECO:0000313" key="6">
    <source>
        <dbReference type="Proteomes" id="UP000799438"/>
    </source>
</evidence>
<dbReference type="PANTHER" id="PTHR10039">
    <property type="entry name" value="AMELOGENIN"/>
    <property type="match status" value="1"/>
</dbReference>
<sequence>MHPKARDTKTLSLPGRRKHRVRKGVADVLGALGLRGAGEEGRAMQPKALDLFHAVNTGSLPAGSVTSTPSLVSRSANEDLSDTQSSHSTDPDMSILSNLKKAHHKSAPAPTSNPRPQQKPSQPTPKRTTSVPSAKNEPDRMSVNSIPATLVSDTTIAQEDSTLGMLNKAKASVRNKSPPPRSRQSTTVHDAVRSLRIKLEEEIKSSNDAWLATGLAIEGFLNYIGAERLRRMPAKGSRWDKILKWAEDFAITLSLFEEAVESTIASSKEAVELILGCLQLLLQLGPSQGVAMERAFSIFHEYGLIFGFYIKNYGLLRSIPETRQEMSFALADMVNLVVEITVHYRKSIRTMSAEMVTVDFTITFGSQMESFILRRDRITDHMWTYQLKHSPEITEIQVSIESIRQWLLPQDRTLQALSTRRGAARASRAEFTCEWFDRCLIDFFRSRDGVLTVSAETGAGKTALHGWILERLQRPVSRRTYSAVGASISTQTPALATQINLIKELLVQLLDQNVGNVALYRCLANVLELDSNTTSEADAEDALWYTLETAIKPCKNIVLVIDGLDALQGEEVDKLEAFERLHDIASKNKNVRVIVLTRPFAVPFPKPTRQVVMDSERTAEDVKHITRAFLQTRGFTNPHEIDEVVEEVAQRSKGSLTWTDMTLQLMQKEASVPDMLNAAKQVPSTLAEVLDKHISTLSLKGDARLMLGWLLVADRPLTTAEVQTLLELNIQKGTHQPRPTNIVEDIQRSCGPLVTVQDKTVRFRNESVRQHLLNLSKEGKQLLSPAEAHRDLTTRLLLYNKVCVTRNTEPSLDKLPRKEVASLFQSNPLLEYSARNWVKHFKLSPFFAEGQPQPATPELKSVFPNSTVLPLLEKNCWDKQALTSKVNDLHVLALRIRQNALGENNRAVMQNAINVAQSCEKRKSPIEASKYYHQAAKLGQSVLGKSNDLAVACAAASVNCTEGIEQKTRTEDVARREEMLRYIVDTGKQQQGAASDLAAKYKTKLAQLYTDIQENEKAEDIYREMYQTTVKQHGEFSREANTASAKLRTVLVKEDRHEDIVQYTQPIFETAERNLEIFDIRRVEITLRMAETYEEKQDLVRAEELYIALWRGLSDHCRTHAAAADAHERKVQISLAYANFLKRHNRQAEAENILHGVWLDYQHRDNKSDGLVKQLKHVGEELSAMGILETAISVFKNIWGHFKSNGKQTSAEAVATAVALADTVQRKAESMKAKKEAARAVAGPDVIEDDIDISDDEGDEEADGIMDEVVEAAIAAHTVPAAPKPGEVAESKETALETCEKLSLFYMSKGRWTDAVNVLHKTLLKLWPNLGIEGKYGFPKSYTAEAIKLARRLALCHTESNQTEQAEKIYAFLFHSARSSLSIQDELVVETSNDLIAFYERTKQYIKILQIHELLLESYRTALGSRNPLTIKTLYTMGDLCLKYHIKGADRYYFEVVKALKDNTGVLSKESLPASLKLSKIYYEQKRWQEARVVYASLWATFTKHGKEYGITPETAQVLYRRYVTILDTHLKVDSEETRRLAIEYRDTCHEVYGPDHVITIHANLQLAEVYRNSPEHHEEALKICETVVAKVNETPEKARSASQLTIIATAKRHLAALYSAQAKTTPESTDKAVTLWKEQFEAHKKQHGPSGKVTLATLAALAAAYSKSDKPELHSAANKQLQSATVEVLTTEKDSTKLFDSAVALAKTFNACKYTEQGWALLRELRRQIIAKETRATHKYNVPLPDSVDRRSLVFVAAFEGTLRDEENKGGFSDVMTDLLTESILHDRYQLSFNQKNISPEIKLFDGARLYTFLKGKEQSAEQCVAVENALYGLFIEQAGANIKTSPEATRAFLITVLEELSRYSHHEDLTVVACIAGTSKVRALLEREQFVQAYEIALCLYQFVSSRGGFKDPKNIASSFKLSLYLAGLGVPKTNDFKLQARMVELSTTVLRETLAACKSQNIDLVQLQASELNNLVRLMGEQKNYIDLEVSLPQFQPL</sequence>
<feature type="region of interest" description="Disordered" evidence="2">
    <location>
        <begin position="1"/>
        <end position="21"/>
    </location>
</feature>
<dbReference type="InterPro" id="IPR027417">
    <property type="entry name" value="P-loop_NTPase"/>
</dbReference>
<dbReference type="OrthoDB" id="2546325at2759"/>
<dbReference type="Proteomes" id="UP000799438">
    <property type="component" value="Unassembled WGS sequence"/>
</dbReference>
<dbReference type="SUPFAM" id="SSF52540">
    <property type="entry name" value="P-loop containing nucleoside triphosphate hydrolases"/>
    <property type="match status" value="1"/>
</dbReference>
<evidence type="ECO:0000256" key="1">
    <source>
        <dbReference type="ARBA" id="ARBA00022737"/>
    </source>
</evidence>
<evidence type="ECO:0000259" key="4">
    <source>
        <dbReference type="Pfam" id="PF24883"/>
    </source>
</evidence>
<feature type="compositionally biased region" description="Polar residues" evidence="2">
    <location>
        <begin position="60"/>
        <end position="75"/>
    </location>
</feature>
<dbReference type="GeneID" id="54304284"/>
<feature type="domain" description="Nephrocystin 3-like N-terminal" evidence="4">
    <location>
        <begin position="432"/>
        <end position="598"/>
    </location>
</feature>
<feature type="region of interest" description="Disordered" evidence="2">
    <location>
        <begin position="60"/>
        <end position="149"/>
    </location>
</feature>
<proteinExistence type="predicted"/>
<dbReference type="SUPFAM" id="SSF48452">
    <property type="entry name" value="TPR-like"/>
    <property type="match status" value="1"/>
</dbReference>
<dbReference type="Pfam" id="PF22939">
    <property type="entry name" value="WHD_GPIID"/>
    <property type="match status" value="1"/>
</dbReference>
<dbReference type="InterPro" id="IPR056884">
    <property type="entry name" value="NPHP3-like_N"/>
</dbReference>
<evidence type="ECO:0000256" key="2">
    <source>
        <dbReference type="SAM" id="MobiDB-lite"/>
    </source>
</evidence>
<name>A0A6A6BD19_9PEZI</name>
<gene>
    <name evidence="5" type="ORF">K452DRAFT_51263</name>
</gene>
<organism evidence="5 6">
    <name type="scientific">Aplosporella prunicola CBS 121167</name>
    <dbReference type="NCBI Taxonomy" id="1176127"/>
    <lineage>
        <taxon>Eukaryota</taxon>
        <taxon>Fungi</taxon>
        <taxon>Dikarya</taxon>
        <taxon>Ascomycota</taxon>
        <taxon>Pezizomycotina</taxon>
        <taxon>Dothideomycetes</taxon>
        <taxon>Dothideomycetes incertae sedis</taxon>
        <taxon>Botryosphaeriales</taxon>
        <taxon>Aplosporellaceae</taxon>
        <taxon>Aplosporella</taxon>
    </lineage>
</organism>
<keyword evidence="1" id="KW-0677">Repeat</keyword>
<protein>
    <submittedName>
        <fullName evidence="5">Uncharacterized protein</fullName>
    </submittedName>
</protein>
<dbReference type="Gene3D" id="1.25.40.10">
    <property type="entry name" value="Tetratricopeptide repeat domain"/>
    <property type="match status" value="3"/>
</dbReference>
<feature type="compositionally biased region" description="Polar residues" evidence="2">
    <location>
        <begin position="109"/>
        <end position="133"/>
    </location>
</feature>
<dbReference type="RefSeq" id="XP_033396510.1">
    <property type="nucleotide sequence ID" value="XM_033546777.1"/>
</dbReference>
<evidence type="ECO:0000313" key="5">
    <source>
        <dbReference type="EMBL" id="KAF2140797.1"/>
    </source>
</evidence>
<feature type="domain" description="GPI inositol-deacylase winged helix" evidence="3">
    <location>
        <begin position="696"/>
        <end position="777"/>
    </location>
</feature>
<dbReference type="InterPro" id="IPR054471">
    <property type="entry name" value="GPIID_WHD"/>
</dbReference>